<proteinExistence type="inferred from homology"/>
<name>A0A179B398_9ACTO</name>
<dbReference type="Proteomes" id="UP000078368">
    <property type="component" value="Unassembled WGS sequence"/>
</dbReference>
<dbReference type="EMBL" id="LVZK01000001">
    <property type="protein sequence ID" value="OAP85839.1"/>
    <property type="molecule type" value="Genomic_DNA"/>
</dbReference>
<dbReference type="Gene3D" id="1.20.1270.370">
    <property type="match status" value="1"/>
</dbReference>
<dbReference type="GO" id="GO:0051536">
    <property type="term" value="F:iron-sulfur cluster binding"/>
    <property type="evidence" value="ECO:0007669"/>
    <property type="project" value="UniProtKB-KW"/>
</dbReference>
<evidence type="ECO:0000256" key="2">
    <source>
        <dbReference type="ARBA" id="ARBA00022723"/>
    </source>
</evidence>
<dbReference type="Gene3D" id="3.40.50.11890">
    <property type="match status" value="1"/>
</dbReference>
<evidence type="ECO:0000256" key="4">
    <source>
        <dbReference type="ARBA" id="ARBA00023014"/>
    </source>
</evidence>
<dbReference type="AlphaFoldDB" id="A0A179B398"/>
<protein>
    <submittedName>
        <fullName evidence="5">Benzoyl-CoA reductase</fullName>
    </submittedName>
</protein>
<dbReference type="InterPro" id="IPR010327">
    <property type="entry name" value="FldB/FldC_alpha/beta"/>
</dbReference>
<dbReference type="PANTHER" id="PTHR30548">
    <property type="entry name" value="2-HYDROXYGLUTARYL-COA DEHYDRATASE, D-COMPONENT-RELATED"/>
    <property type="match status" value="1"/>
</dbReference>
<dbReference type="PANTHER" id="PTHR30548:SF5">
    <property type="entry name" value="SUBUNIT OF OXYGEN-SENSITIVE 2-HYDROXYISOCAPROYL-COA DEHYDRATASE"/>
    <property type="match status" value="1"/>
</dbReference>
<accession>A0A179B398</accession>
<reference evidence="5 6" key="1">
    <citation type="submission" date="2016-04" db="EMBL/GenBank/DDBJ databases">
        <title>Peptidophaga gingivicola gen. nov., sp. nov., isolated from human subgingival plaque.</title>
        <authorList>
            <person name="Beall C.J."/>
            <person name="Mokrzan E.M."/>
            <person name="Griffen A.L."/>
            <person name="Leys E.J."/>
        </authorList>
    </citation>
    <scope>NUCLEOTIDE SEQUENCE [LARGE SCALE GENOMIC DNA]</scope>
    <source>
        <strain evidence="5 6">BA112</strain>
    </source>
</reference>
<dbReference type="Gene3D" id="3.40.50.11900">
    <property type="match status" value="1"/>
</dbReference>
<dbReference type="GO" id="GO:0016836">
    <property type="term" value="F:hydro-lyase activity"/>
    <property type="evidence" value="ECO:0007669"/>
    <property type="project" value="UniProtKB-ARBA"/>
</dbReference>
<organism evidence="5 6">
    <name type="scientific">Peptidiphaga gingivicola</name>
    <dbReference type="NCBI Taxonomy" id="2741497"/>
    <lineage>
        <taxon>Bacteria</taxon>
        <taxon>Bacillati</taxon>
        <taxon>Actinomycetota</taxon>
        <taxon>Actinomycetes</taxon>
        <taxon>Actinomycetales</taxon>
        <taxon>Actinomycetaceae</taxon>
        <taxon>Peptidiphaga</taxon>
    </lineage>
</organism>
<dbReference type="GO" id="GO:0046872">
    <property type="term" value="F:metal ion binding"/>
    <property type="evidence" value="ECO:0007669"/>
    <property type="project" value="UniProtKB-KW"/>
</dbReference>
<evidence type="ECO:0000313" key="6">
    <source>
        <dbReference type="Proteomes" id="UP000078368"/>
    </source>
</evidence>
<keyword evidence="6" id="KW-1185">Reference proteome</keyword>
<dbReference type="OrthoDB" id="355459at2"/>
<dbReference type="STRING" id="1823756.A4H34_01200"/>
<evidence type="ECO:0000313" key="5">
    <source>
        <dbReference type="EMBL" id="OAP85839.1"/>
    </source>
</evidence>
<sequence length="376" mass="42406">MSRFEELAEEFARIANDPRGQFQGFLDSGKKVVGCVPEFTPEELVHAMGMAPFGMWGADAKVTRARTYFPTFYCGIVQTVLDLALMKKYEGMSAVIIPTLCDTLKALTQNWQHGVDGVPYIPMTYPQNRKPAYGQQFTKEGYERVIRDLERCTGAEFSDEALGKTIEVYNEHSHLMRQFSVAAASHDCVTPTIRRNVFKSAWFMLKEDHSKLVREMVRELSAMEVETKKTRIVTSGILVDNLNLLKILEENSMTIVGDDVVAESGQYRTDAPASGPSNLDRLVAKFTNTGDVSMLLDPERHREVALVDLAKERRADGVLIVLTKFCDPEEFDLPRLRKAVMDAGLKEVTIEVDRQMDRFDQAQTALETFHDVLAYA</sequence>
<evidence type="ECO:0000256" key="1">
    <source>
        <dbReference type="ARBA" id="ARBA00005806"/>
    </source>
</evidence>
<dbReference type="Pfam" id="PF06050">
    <property type="entry name" value="HGD-D"/>
    <property type="match status" value="1"/>
</dbReference>
<keyword evidence="2" id="KW-0479">Metal-binding</keyword>
<dbReference type="RefSeq" id="WP_064230795.1">
    <property type="nucleotide sequence ID" value="NZ_LVZK01000001.1"/>
</dbReference>
<evidence type="ECO:0000256" key="3">
    <source>
        <dbReference type="ARBA" id="ARBA00023004"/>
    </source>
</evidence>
<comment type="caution">
    <text evidence="5">The sequence shown here is derived from an EMBL/GenBank/DDBJ whole genome shotgun (WGS) entry which is preliminary data.</text>
</comment>
<comment type="similarity">
    <text evidence="1">Belongs to the FldB/FldC dehydratase alpha/beta subunit family.</text>
</comment>
<keyword evidence="3" id="KW-0408">Iron</keyword>
<gene>
    <name evidence="5" type="ORF">A4H34_01200</name>
</gene>
<keyword evidence="4" id="KW-0411">Iron-sulfur</keyword>